<accession>A0A1W5D2M4</accession>
<dbReference type="Gene3D" id="3.40.50.80">
    <property type="entry name" value="Nucleotide-binding domain of ferredoxin-NADP reductase (FNR) module"/>
    <property type="match status" value="1"/>
</dbReference>
<dbReference type="InterPro" id="IPR013121">
    <property type="entry name" value="Fe_red_NAD-bd_6"/>
</dbReference>
<evidence type="ECO:0000256" key="3">
    <source>
        <dbReference type="ARBA" id="ARBA00023125"/>
    </source>
</evidence>
<dbReference type="Pfam" id="PF08030">
    <property type="entry name" value="NAD_binding_6"/>
    <property type="match status" value="1"/>
</dbReference>
<evidence type="ECO:0000313" key="5">
    <source>
        <dbReference type="EMBL" id="SLM37408.1"/>
    </source>
</evidence>
<dbReference type="Proteomes" id="UP000192927">
    <property type="component" value="Unassembled WGS sequence"/>
</dbReference>
<proteinExistence type="predicted"/>
<evidence type="ECO:0000256" key="2">
    <source>
        <dbReference type="ARBA" id="ARBA00023002"/>
    </source>
</evidence>
<dbReference type="GO" id="GO:0000293">
    <property type="term" value="F:ferric-chelate reductase activity"/>
    <property type="evidence" value="ECO:0007669"/>
    <property type="project" value="TreeGrafter"/>
</dbReference>
<keyword evidence="3 5" id="KW-0238">DNA-binding</keyword>
<dbReference type="GO" id="GO:0003677">
    <property type="term" value="F:DNA binding"/>
    <property type="evidence" value="ECO:0007669"/>
    <property type="project" value="UniProtKB-KW"/>
</dbReference>
<dbReference type="GO" id="GO:0015677">
    <property type="term" value="P:copper ion import"/>
    <property type="evidence" value="ECO:0007669"/>
    <property type="project" value="TreeGrafter"/>
</dbReference>
<dbReference type="SUPFAM" id="SSF52343">
    <property type="entry name" value="Ferredoxin reductase-like, C-terminal NADP-linked domain"/>
    <property type="match status" value="1"/>
</dbReference>
<dbReference type="CDD" id="cd06186">
    <property type="entry name" value="NOX_Duox_like_FAD_NADP"/>
    <property type="match status" value="1"/>
</dbReference>
<dbReference type="PROSITE" id="PS51253">
    <property type="entry name" value="HTH_CENPB"/>
    <property type="match status" value="1"/>
</dbReference>
<evidence type="ECO:0000259" key="4">
    <source>
        <dbReference type="PROSITE" id="PS51253"/>
    </source>
</evidence>
<dbReference type="InterPro" id="IPR006600">
    <property type="entry name" value="HTH_CenpB_DNA-bd_dom"/>
</dbReference>
<evidence type="ECO:0000256" key="1">
    <source>
        <dbReference type="ARBA" id="ARBA00022448"/>
    </source>
</evidence>
<keyword evidence="1" id="KW-0813">Transport</keyword>
<dbReference type="InterPro" id="IPR039261">
    <property type="entry name" value="FNR_nucleotide-bd"/>
</dbReference>
<dbReference type="EMBL" id="FWEW01001585">
    <property type="protein sequence ID" value="SLM37408.1"/>
    <property type="molecule type" value="Genomic_DNA"/>
</dbReference>
<keyword evidence="6" id="KW-1185">Reference proteome</keyword>
<sequence>MAYELLQKRGVYKELGEQWIARFLARQPELKSKYVNPIKKECILATNPAILQHYFEFYKSTKEQYDIDDENKWNMDEKGVAMGVIGKTKLIIPKRDIPQYMAVCGNQEWVTLIEFIGVSYTLFAQLHPFYVSWWYRDDDGNDCVVFIIQRQRGFTKNLLLHTGDDFGDDSEMRAVIEGPYGTELKLDSYGTVLLFATGIGIAGQLPYVEKLLEGYHNCEVKTRRIALFWEVESELQTAWVADRMQQLLKEQDTGRILDISLFVRGKFLSAETRRGNYEQIGERIDITYDGIDGENVSAEELIKPEIKDQKGLTVVSLCTNDETGDKIREIVRGMLDETIHLKELDFRPMAGEKVSVLRDMFRRSKGNIGTV</sequence>
<dbReference type="InterPro" id="IPR051410">
    <property type="entry name" value="Ferric/Cupric_Reductase"/>
</dbReference>
<dbReference type="GO" id="GO:0006826">
    <property type="term" value="P:iron ion transport"/>
    <property type="evidence" value="ECO:0007669"/>
    <property type="project" value="TreeGrafter"/>
</dbReference>
<keyword evidence="2" id="KW-0560">Oxidoreductase</keyword>
<protein>
    <submittedName>
        <fullName evidence="5">HTH CenpB-type DNA-binding domain</fullName>
    </submittedName>
</protein>
<dbReference type="PANTHER" id="PTHR32361">
    <property type="entry name" value="FERRIC/CUPRIC REDUCTASE TRANSMEMBRANE COMPONENT"/>
    <property type="match status" value="1"/>
</dbReference>
<dbReference type="GO" id="GO:0006879">
    <property type="term" value="P:intracellular iron ion homeostasis"/>
    <property type="evidence" value="ECO:0007669"/>
    <property type="project" value="TreeGrafter"/>
</dbReference>
<organism evidence="5 6">
    <name type="scientific">Lasallia pustulata</name>
    <dbReference type="NCBI Taxonomy" id="136370"/>
    <lineage>
        <taxon>Eukaryota</taxon>
        <taxon>Fungi</taxon>
        <taxon>Dikarya</taxon>
        <taxon>Ascomycota</taxon>
        <taxon>Pezizomycotina</taxon>
        <taxon>Lecanoromycetes</taxon>
        <taxon>OSLEUM clade</taxon>
        <taxon>Umbilicariomycetidae</taxon>
        <taxon>Umbilicariales</taxon>
        <taxon>Umbilicariaceae</taxon>
        <taxon>Lasallia</taxon>
    </lineage>
</organism>
<reference evidence="6" key="1">
    <citation type="submission" date="2017-03" db="EMBL/GenBank/DDBJ databases">
        <authorList>
            <person name="Sharma R."/>
            <person name="Thines M."/>
        </authorList>
    </citation>
    <scope>NUCLEOTIDE SEQUENCE [LARGE SCALE GENOMIC DNA]</scope>
</reference>
<name>A0A1W5D2M4_9LECA</name>
<evidence type="ECO:0000313" key="6">
    <source>
        <dbReference type="Proteomes" id="UP000192927"/>
    </source>
</evidence>
<dbReference type="GO" id="GO:0005886">
    <property type="term" value="C:plasma membrane"/>
    <property type="evidence" value="ECO:0007669"/>
    <property type="project" value="TreeGrafter"/>
</dbReference>
<dbReference type="PANTHER" id="PTHR32361:SF26">
    <property type="entry name" value="FAD-BINDING 8 DOMAIN-CONTAINING PROTEIN-RELATED"/>
    <property type="match status" value="1"/>
</dbReference>
<feature type="domain" description="HTH CENPB-type" evidence="4">
    <location>
        <begin position="1"/>
        <end position="33"/>
    </location>
</feature>
<dbReference type="AlphaFoldDB" id="A0A1W5D2M4"/>